<dbReference type="EMBL" id="JAAAMV010000001">
    <property type="protein sequence ID" value="NBD23031.1"/>
    <property type="molecule type" value="Genomic_DNA"/>
</dbReference>
<comment type="similarity">
    <text evidence="2">Belongs to the bacterial solute-binding protein 5 family.</text>
</comment>
<keyword evidence="4" id="KW-0732">Signal</keyword>
<accession>A0ABW9XKE9</accession>
<gene>
    <name evidence="6" type="ORF">GT019_04000</name>
</gene>
<dbReference type="Pfam" id="PF00496">
    <property type="entry name" value="SBP_bac_5"/>
    <property type="match status" value="1"/>
</dbReference>
<evidence type="ECO:0000256" key="2">
    <source>
        <dbReference type="ARBA" id="ARBA00005695"/>
    </source>
</evidence>
<evidence type="ECO:0000256" key="1">
    <source>
        <dbReference type="ARBA" id="ARBA00004196"/>
    </source>
</evidence>
<dbReference type="Gene3D" id="3.40.190.10">
    <property type="entry name" value="Periplasmic binding protein-like II"/>
    <property type="match status" value="2"/>
</dbReference>
<name>A0ABW9XKE9_9BACL</name>
<organism evidence="6 7">
    <name type="scientific">Paenibacillus glycinis</name>
    <dbReference type="NCBI Taxonomy" id="2697035"/>
    <lineage>
        <taxon>Bacteria</taxon>
        <taxon>Bacillati</taxon>
        <taxon>Bacillota</taxon>
        <taxon>Bacilli</taxon>
        <taxon>Bacillales</taxon>
        <taxon>Paenibacillaceae</taxon>
        <taxon>Paenibacillus</taxon>
    </lineage>
</organism>
<evidence type="ECO:0000259" key="5">
    <source>
        <dbReference type="Pfam" id="PF00496"/>
    </source>
</evidence>
<dbReference type="Gene3D" id="3.10.105.10">
    <property type="entry name" value="Dipeptide-binding Protein, Domain 3"/>
    <property type="match status" value="2"/>
</dbReference>
<proteinExistence type="inferred from homology"/>
<evidence type="ECO:0000256" key="3">
    <source>
        <dbReference type="ARBA" id="ARBA00022448"/>
    </source>
</evidence>
<evidence type="ECO:0000313" key="7">
    <source>
        <dbReference type="Proteomes" id="UP000665561"/>
    </source>
</evidence>
<evidence type="ECO:0000313" key="6">
    <source>
        <dbReference type="EMBL" id="NBD23031.1"/>
    </source>
</evidence>
<dbReference type="CDD" id="cd08504">
    <property type="entry name" value="PBP2_OppA"/>
    <property type="match status" value="1"/>
</dbReference>
<sequence length="475" mass="53348">MRENQYGKVVPGMAESWKMSGDGRTYDFKLRAGATWSNGQPVKAGDFEYAWKKTLSPSSQAAYAYQLYVLANAEAYHAGSIKDASKIGVKAINDQLLRMTLTRSTPAFLQMLSWMTFDPVNAANAKQHPDWAEDPETMVTNGPFTLKSWTDDAIVLEKNLSYYAANEISFSEVRMIGDRSLGYGTQMPTERYLKGDYDWIGGIETPDLQSVDRETLLSDYKSFPLGASYYYQFNLTEAPFNNAKIRKALSLAVSRKELGFGSPAFGIIPPSIAGAKGDFRSEVPDTAYFSEESEAIARGRHERGRHHDKYMNQARFTYDPIARTLLYAKAEKLLIDQMVILPLYYYVSDVLSKPYVKGVKTGLDGSVQYARFEPRKITRRSTANYAVLLLFMETYSGIRPSCTIVSRLLFTRRPDGKMKKPGTDQVNAAAIIVELFASVDSDTFVTDLPTSGALKRIFVRLTTSRLIQKRSLNIH</sequence>
<comment type="caution">
    <text evidence="6">The sequence shown here is derived from an EMBL/GenBank/DDBJ whole genome shotgun (WGS) entry which is preliminary data.</text>
</comment>
<dbReference type="InterPro" id="IPR039424">
    <property type="entry name" value="SBP_5"/>
</dbReference>
<keyword evidence="3" id="KW-0813">Transport</keyword>
<dbReference type="Gene3D" id="3.90.76.10">
    <property type="entry name" value="Dipeptide-binding Protein, Domain 1"/>
    <property type="match status" value="1"/>
</dbReference>
<reference evidence="6 7" key="1">
    <citation type="submission" date="2020-01" db="EMBL/GenBank/DDBJ databases">
        <title>Paenibacillus soybeanensis sp. nov. isolated from the nodules of soybean (Glycine max(L.) Merr).</title>
        <authorList>
            <person name="Wang H."/>
        </authorList>
    </citation>
    <scope>NUCLEOTIDE SEQUENCE [LARGE SCALE GENOMIC DNA]</scope>
    <source>
        <strain evidence="6 7">T1</strain>
    </source>
</reference>
<dbReference type="RefSeq" id="WP_161741403.1">
    <property type="nucleotide sequence ID" value="NZ_JAAAMV010000001.1"/>
</dbReference>
<dbReference type="SUPFAM" id="SSF53850">
    <property type="entry name" value="Periplasmic binding protein-like II"/>
    <property type="match status" value="1"/>
</dbReference>
<evidence type="ECO:0000256" key="4">
    <source>
        <dbReference type="ARBA" id="ARBA00022729"/>
    </source>
</evidence>
<dbReference type="PANTHER" id="PTHR30290">
    <property type="entry name" value="PERIPLASMIC BINDING COMPONENT OF ABC TRANSPORTER"/>
    <property type="match status" value="1"/>
</dbReference>
<dbReference type="PANTHER" id="PTHR30290:SF10">
    <property type="entry name" value="PERIPLASMIC OLIGOPEPTIDE-BINDING PROTEIN-RELATED"/>
    <property type="match status" value="1"/>
</dbReference>
<dbReference type="Proteomes" id="UP000665561">
    <property type="component" value="Unassembled WGS sequence"/>
</dbReference>
<comment type="subcellular location">
    <subcellularLocation>
        <location evidence="1">Cell envelope</location>
    </subcellularLocation>
</comment>
<protein>
    <recommendedName>
        <fullName evidence="5">Solute-binding protein family 5 domain-containing protein</fullName>
    </recommendedName>
</protein>
<dbReference type="InterPro" id="IPR000914">
    <property type="entry name" value="SBP_5_dom"/>
</dbReference>
<feature type="domain" description="Solute-binding protein family 5" evidence="5">
    <location>
        <begin position="8"/>
        <end position="283"/>
    </location>
</feature>
<keyword evidence="7" id="KW-1185">Reference proteome</keyword>